<evidence type="ECO:0000256" key="2">
    <source>
        <dbReference type="ARBA" id="ARBA00032707"/>
    </source>
</evidence>
<feature type="transmembrane region" description="Helical" evidence="4">
    <location>
        <begin position="121"/>
        <end position="140"/>
    </location>
</feature>
<dbReference type="eggNOG" id="COG0671">
    <property type="taxonomic scope" value="Bacteria"/>
</dbReference>
<feature type="transmembrane region" description="Helical" evidence="4">
    <location>
        <begin position="5"/>
        <end position="21"/>
    </location>
</feature>
<keyword evidence="7" id="KW-1185">Reference proteome</keyword>
<dbReference type="Gene3D" id="1.20.144.10">
    <property type="entry name" value="Phosphatidic acid phosphatase type 2/haloperoxidase"/>
    <property type="match status" value="2"/>
</dbReference>
<protein>
    <recommendedName>
        <fullName evidence="1">undecaprenyl-diphosphate phosphatase</fullName>
        <ecNumber evidence="1">3.6.1.27</ecNumber>
    </recommendedName>
    <alternativeName>
        <fullName evidence="2">Undecaprenyl pyrophosphate phosphatase</fullName>
    </alternativeName>
</protein>
<reference evidence="6 7" key="1">
    <citation type="submission" date="2013-06" db="EMBL/GenBank/DDBJ databases">
        <title>The Genome Sequence of Acinetobacter rudis CIP 110305.</title>
        <authorList>
            <consortium name="The Broad Institute Genome Sequencing Platform"/>
            <consortium name="The Broad Institute Genome Sequencing Center for Infectious Disease"/>
            <person name="Cerqueira G."/>
            <person name="Feldgarden M."/>
            <person name="Courvalin P."/>
            <person name="Perichon B."/>
            <person name="Grillot-Courvalin C."/>
            <person name="Clermont D."/>
            <person name="Rocha E."/>
            <person name="Yoon E.-J."/>
            <person name="Nemec A."/>
            <person name="Young S.K."/>
            <person name="Zeng Q."/>
            <person name="Gargeya S."/>
            <person name="Fitzgerald M."/>
            <person name="Abouelleil A."/>
            <person name="Alvarado L."/>
            <person name="Berlin A.M."/>
            <person name="Chapman S.B."/>
            <person name="Dewar J."/>
            <person name="Goldberg J."/>
            <person name="Griggs A."/>
            <person name="Gujja S."/>
            <person name="Hansen M."/>
            <person name="Howarth C."/>
            <person name="Imamovic A."/>
            <person name="Larimer J."/>
            <person name="McCowan C."/>
            <person name="Murphy C."/>
            <person name="Pearson M."/>
            <person name="Priest M."/>
            <person name="Roberts A."/>
            <person name="Saif S."/>
            <person name="Shea T."/>
            <person name="Sykes S."/>
            <person name="Wortman J."/>
            <person name="Nusbaum C."/>
            <person name="Birren B."/>
        </authorList>
    </citation>
    <scope>NUCLEOTIDE SEQUENCE [LARGE SCALE GENOMIC DNA]</scope>
    <source>
        <strain evidence="6 7">CIP 110305</strain>
    </source>
</reference>
<feature type="transmembrane region" description="Helical" evidence="4">
    <location>
        <begin position="80"/>
        <end position="101"/>
    </location>
</feature>
<dbReference type="InterPro" id="IPR000326">
    <property type="entry name" value="PAP2/HPO"/>
</dbReference>
<dbReference type="EMBL" id="ATGI01000006">
    <property type="protein sequence ID" value="EPF79903.1"/>
    <property type="molecule type" value="Genomic_DNA"/>
</dbReference>
<dbReference type="OrthoDB" id="9780918at2"/>
<feature type="transmembrane region" description="Helical" evidence="4">
    <location>
        <begin position="47"/>
        <end position="68"/>
    </location>
</feature>
<dbReference type="HOGENOM" id="CLU_072573_3_2_6"/>
<dbReference type="InterPro" id="IPR036938">
    <property type="entry name" value="PAP2/HPO_sf"/>
</dbReference>
<gene>
    <name evidence="6" type="ORF">F945_00791</name>
</gene>
<dbReference type="SMART" id="SM00014">
    <property type="entry name" value="acidPPc"/>
    <property type="match status" value="1"/>
</dbReference>
<feature type="transmembrane region" description="Helical" evidence="4">
    <location>
        <begin position="147"/>
        <end position="166"/>
    </location>
</feature>
<dbReference type="CDD" id="cd03392">
    <property type="entry name" value="PAP2_like_2"/>
    <property type="match status" value="1"/>
</dbReference>
<evidence type="ECO:0000313" key="6">
    <source>
        <dbReference type="EMBL" id="EPF79903.1"/>
    </source>
</evidence>
<proteinExistence type="predicted"/>
<dbReference type="Pfam" id="PF01569">
    <property type="entry name" value="PAP2"/>
    <property type="match status" value="1"/>
</dbReference>
<dbReference type="GO" id="GO:0050380">
    <property type="term" value="F:undecaprenyl-diphosphatase activity"/>
    <property type="evidence" value="ECO:0007669"/>
    <property type="project" value="UniProtKB-EC"/>
</dbReference>
<evidence type="ECO:0000256" key="4">
    <source>
        <dbReference type="SAM" id="Phobius"/>
    </source>
</evidence>
<dbReference type="AlphaFoldDB" id="S3NNG3"/>
<dbReference type="STRING" id="632955.GCA_000829675_01962"/>
<comment type="caution">
    <text evidence="6">The sequence shown here is derived from an EMBL/GenBank/DDBJ whole genome shotgun (WGS) entry which is preliminary data.</text>
</comment>
<evidence type="ECO:0000259" key="5">
    <source>
        <dbReference type="SMART" id="SM00014"/>
    </source>
</evidence>
<dbReference type="PANTHER" id="PTHR14969">
    <property type="entry name" value="SPHINGOSINE-1-PHOSPHATE PHOSPHOHYDROLASE"/>
    <property type="match status" value="1"/>
</dbReference>
<keyword evidence="4" id="KW-1133">Transmembrane helix</keyword>
<feature type="transmembrane region" description="Helical" evidence="4">
    <location>
        <begin position="178"/>
        <end position="197"/>
    </location>
</feature>
<dbReference type="PATRIC" id="fig|421052.3.peg.784"/>
<dbReference type="EC" id="3.6.1.27" evidence="1"/>
<accession>S3NNG3</accession>
<evidence type="ECO:0000256" key="3">
    <source>
        <dbReference type="ARBA" id="ARBA00047594"/>
    </source>
</evidence>
<dbReference type="SUPFAM" id="SSF48317">
    <property type="entry name" value="Acid phosphatase/Vanadium-dependent haloperoxidase"/>
    <property type="match status" value="1"/>
</dbReference>
<dbReference type="Proteomes" id="UP000014568">
    <property type="component" value="Unassembled WGS sequence"/>
</dbReference>
<dbReference type="PANTHER" id="PTHR14969:SF13">
    <property type="entry name" value="AT30094P"/>
    <property type="match status" value="1"/>
</dbReference>
<evidence type="ECO:0000256" key="1">
    <source>
        <dbReference type="ARBA" id="ARBA00012374"/>
    </source>
</evidence>
<comment type="catalytic activity">
    <reaction evidence="3">
        <text>di-trans,octa-cis-undecaprenyl diphosphate + H2O = di-trans,octa-cis-undecaprenyl phosphate + phosphate + H(+)</text>
        <dbReference type="Rhea" id="RHEA:28094"/>
        <dbReference type="ChEBI" id="CHEBI:15377"/>
        <dbReference type="ChEBI" id="CHEBI:15378"/>
        <dbReference type="ChEBI" id="CHEBI:43474"/>
        <dbReference type="ChEBI" id="CHEBI:58405"/>
        <dbReference type="ChEBI" id="CHEBI:60392"/>
        <dbReference type="EC" id="3.6.1.27"/>
    </reaction>
</comment>
<evidence type="ECO:0000313" key="7">
    <source>
        <dbReference type="Proteomes" id="UP000014568"/>
    </source>
</evidence>
<name>S3NNG3_9GAMM</name>
<feature type="domain" description="Phosphatidic acid phosphatase type 2/haloperoxidase" evidence="5">
    <location>
        <begin position="80"/>
        <end position="189"/>
    </location>
</feature>
<organism evidence="6 7">
    <name type="scientific">Acinetobacter rudis CIP 110305</name>
    <dbReference type="NCBI Taxonomy" id="421052"/>
    <lineage>
        <taxon>Bacteria</taxon>
        <taxon>Pseudomonadati</taxon>
        <taxon>Pseudomonadota</taxon>
        <taxon>Gammaproteobacteria</taxon>
        <taxon>Moraxellales</taxon>
        <taxon>Moraxellaceae</taxon>
        <taxon>Acinetobacter</taxon>
    </lineage>
</organism>
<keyword evidence="4" id="KW-0472">Membrane</keyword>
<keyword evidence="4" id="KW-0812">Transmembrane</keyword>
<sequence>MPYSYAIISGIGFIISCLWMLNPSIQNYDQLAVVWASLHRTTFLDEIAVTLSILGGSATVLLICGIYCVRLLRSKSYDQVAFICLAVFGSGAIGWMLKYLIQRPRPDAAEALVQSYGASFPSAHSIYSIVIAYVLLFIFQKQTHSKVIMMMIGLWPICMGLSRVYLGVHYPTDVLAGWSIGLMWIALLQCAFNKFVYLKTNNFLDKI</sequence>